<accession>A0A1X7GE29</accession>
<keyword evidence="1" id="KW-0175">Coiled coil</keyword>
<proteinExistence type="predicted"/>
<keyword evidence="3" id="KW-0732">Signal</keyword>
<organism evidence="4 5">
    <name type="scientific">Xaviernesmea oryzae</name>
    <dbReference type="NCBI Taxonomy" id="464029"/>
    <lineage>
        <taxon>Bacteria</taxon>
        <taxon>Pseudomonadati</taxon>
        <taxon>Pseudomonadota</taxon>
        <taxon>Alphaproteobacteria</taxon>
        <taxon>Hyphomicrobiales</taxon>
        <taxon>Rhizobiaceae</taxon>
        <taxon>Rhizobium/Agrobacterium group</taxon>
        <taxon>Xaviernesmea</taxon>
    </lineage>
</organism>
<evidence type="ECO:0000256" key="2">
    <source>
        <dbReference type="SAM" id="MobiDB-lite"/>
    </source>
</evidence>
<evidence type="ECO:0000313" key="4">
    <source>
        <dbReference type="EMBL" id="SMF68319.1"/>
    </source>
</evidence>
<feature type="region of interest" description="Disordered" evidence="2">
    <location>
        <begin position="157"/>
        <end position="223"/>
    </location>
</feature>
<evidence type="ECO:0000313" key="5">
    <source>
        <dbReference type="Proteomes" id="UP000192903"/>
    </source>
</evidence>
<evidence type="ECO:0000256" key="1">
    <source>
        <dbReference type="SAM" id="Coils"/>
    </source>
</evidence>
<dbReference type="Proteomes" id="UP000192903">
    <property type="component" value="Unassembled WGS sequence"/>
</dbReference>
<feature type="coiled-coil region" evidence="1">
    <location>
        <begin position="46"/>
        <end position="115"/>
    </location>
</feature>
<sequence>MRLRGLLIAPLLLVPAAASARDIAACAALYRQLNNTRQVIGNTAEMRRYAQQLSRQNSVIRQLRIEMRSAGCGTGSVITLGDADSEICQEIRDQLQQAEANRDAITDERNNARQLVQSSDERTAILAAIHSNSCIPSDVEEDQKERMKVQGIELPKEEPYSGITNLRTTPPEQPQAAAVQPNLPGPERPYDPNRKVRMVGPQFLPEENIDLAHPKSSGPQPQQ</sequence>
<dbReference type="AlphaFoldDB" id="A0A1X7GE29"/>
<protein>
    <submittedName>
        <fullName evidence="4">Uncharacterized protein</fullName>
    </submittedName>
</protein>
<feature type="signal peptide" evidence="3">
    <location>
        <begin position="1"/>
        <end position="20"/>
    </location>
</feature>
<keyword evidence="5" id="KW-1185">Reference proteome</keyword>
<evidence type="ECO:0000256" key="3">
    <source>
        <dbReference type="SAM" id="SignalP"/>
    </source>
</evidence>
<dbReference type="EMBL" id="FXAF01000011">
    <property type="protein sequence ID" value="SMF68319.1"/>
    <property type="molecule type" value="Genomic_DNA"/>
</dbReference>
<reference evidence="5" key="1">
    <citation type="submission" date="2017-04" db="EMBL/GenBank/DDBJ databases">
        <authorList>
            <person name="Varghese N."/>
            <person name="Submissions S."/>
        </authorList>
    </citation>
    <scope>NUCLEOTIDE SEQUENCE [LARGE SCALE GENOMIC DNA]</scope>
    <source>
        <strain evidence="5">B4P</strain>
    </source>
</reference>
<gene>
    <name evidence="4" type="ORF">SAMN02982989_3663</name>
</gene>
<feature type="chain" id="PRO_5012643195" evidence="3">
    <location>
        <begin position="21"/>
        <end position="223"/>
    </location>
</feature>
<name>A0A1X7GE29_9HYPH</name>